<dbReference type="Proteomes" id="UP000280182">
    <property type="component" value="Unassembled WGS sequence"/>
</dbReference>
<dbReference type="AlphaFoldDB" id="A0A428FSG5"/>
<protein>
    <submittedName>
        <fullName evidence="2">Uncharacterized protein</fullName>
    </submittedName>
</protein>
<accession>A0A428FSG5</accession>
<feature type="transmembrane region" description="Helical" evidence="1">
    <location>
        <begin position="125"/>
        <end position="148"/>
    </location>
</feature>
<gene>
    <name evidence="2" type="ORF">D8802_09485</name>
</gene>
<reference evidence="2 3" key="1">
    <citation type="submission" date="2018-11" db="EMBL/GenBank/DDBJ databases">
        <title>Species Designations Belie Phenotypic and Genotypic Heterogeneity in Oral Streptococci.</title>
        <authorList>
            <person name="Velsko I."/>
        </authorList>
    </citation>
    <scope>NUCLEOTIDE SEQUENCE [LARGE SCALE GENOMIC DNA]</scope>
    <source>
        <strain evidence="2 3">BCC12</strain>
    </source>
</reference>
<proteinExistence type="predicted"/>
<organism evidence="2 3">
    <name type="scientific">Streptococcus oralis</name>
    <dbReference type="NCBI Taxonomy" id="1303"/>
    <lineage>
        <taxon>Bacteria</taxon>
        <taxon>Bacillati</taxon>
        <taxon>Bacillota</taxon>
        <taxon>Bacilli</taxon>
        <taxon>Lactobacillales</taxon>
        <taxon>Streptococcaceae</taxon>
        <taxon>Streptococcus</taxon>
    </lineage>
</organism>
<evidence type="ECO:0000256" key="1">
    <source>
        <dbReference type="SAM" id="Phobius"/>
    </source>
</evidence>
<keyword evidence="1" id="KW-0472">Membrane</keyword>
<comment type="caution">
    <text evidence="2">The sequence shown here is derived from an EMBL/GenBank/DDBJ whole genome shotgun (WGS) entry which is preliminary data.</text>
</comment>
<keyword evidence="1" id="KW-0812">Transmembrane</keyword>
<evidence type="ECO:0000313" key="3">
    <source>
        <dbReference type="Proteomes" id="UP000280182"/>
    </source>
</evidence>
<keyword evidence="1" id="KW-1133">Transmembrane helix</keyword>
<evidence type="ECO:0000313" key="2">
    <source>
        <dbReference type="EMBL" id="RSJ65564.1"/>
    </source>
</evidence>
<name>A0A428FSG5_STROR</name>
<sequence length="149" mass="17462">MFIQGSKFSFSSLPHVPGRNKNHIFSETTVYCLFFSQPICDILHQANITMVTTNWAWCIICKHTKFTHSHVQQLSKLSLYGCKISLVMRFTAKADTIVHKWMDGPNITCFRLITDTCKFSDFSQFFFWVKFTPFLIVVWIIFWCEIVLS</sequence>
<dbReference type="EMBL" id="RJPJ01000016">
    <property type="protein sequence ID" value="RSJ65564.1"/>
    <property type="molecule type" value="Genomic_DNA"/>
</dbReference>